<dbReference type="NCBIfam" id="NF041260">
    <property type="entry name" value="actino_IHF"/>
    <property type="match status" value="1"/>
</dbReference>
<name>A0A2W4LFR7_9PSEU</name>
<dbReference type="Gene3D" id="1.10.8.50">
    <property type="match status" value="1"/>
</dbReference>
<protein>
    <submittedName>
        <fullName evidence="2">Integration host factor</fullName>
    </submittedName>
</protein>
<dbReference type="Pfam" id="PF22525">
    <property type="entry name" value="H2TH_5"/>
    <property type="match status" value="1"/>
</dbReference>
<organism evidence="2">
    <name type="scientific">Thermocrispum agreste</name>
    <dbReference type="NCBI Taxonomy" id="37925"/>
    <lineage>
        <taxon>Bacteria</taxon>
        <taxon>Bacillati</taxon>
        <taxon>Actinomycetota</taxon>
        <taxon>Actinomycetes</taxon>
        <taxon>Pseudonocardiales</taxon>
        <taxon>Pseudonocardiaceae</taxon>
        <taxon>Thermocrispum</taxon>
    </lineage>
</organism>
<comment type="caution">
    <text evidence="2">The sequence shown here is derived from an EMBL/GenBank/DDBJ whole genome shotgun (WGS) entry which is preliminary data.</text>
</comment>
<sequence length="113" mass="11766">MGDRIGRISTLALPTLTPEQRAAALAKAAEARKARSELLAAIKSGEKSIENVLKAAKDDKTIGKTKVAQLLKAVPGLGAVKVAALMEQAGIDKDRRAAGLGARQREALLAALK</sequence>
<dbReference type="STRING" id="1111738.GCA_000427905_03630"/>
<dbReference type="InterPro" id="IPR047806">
    <property type="entry name" value="IHF_actinobact"/>
</dbReference>
<dbReference type="InterPro" id="IPR055201">
    <property type="entry name" value="IHF-like_H2TH"/>
</dbReference>
<proteinExistence type="predicted"/>
<dbReference type="AlphaFoldDB" id="A0A2W4LFR7"/>
<dbReference type="EMBL" id="QGUI01000583">
    <property type="protein sequence ID" value="PZM94476.1"/>
    <property type="molecule type" value="Genomic_DNA"/>
</dbReference>
<evidence type="ECO:0000313" key="2">
    <source>
        <dbReference type="EMBL" id="PZM94476.1"/>
    </source>
</evidence>
<gene>
    <name evidence="2" type="ORF">DIU77_14125</name>
</gene>
<evidence type="ECO:0000259" key="1">
    <source>
        <dbReference type="Pfam" id="PF22525"/>
    </source>
</evidence>
<feature type="domain" description="Integration host factor-like helix-two turn-helix" evidence="1">
    <location>
        <begin position="42"/>
        <end position="110"/>
    </location>
</feature>
<reference evidence="2" key="1">
    <citation type="submission" date="2018-05" db="EMBL/GenBank/DDBJ databases">
        <authorList>
            <person name="Lanie J.A."/>
            <person name="Ng W.-L."/>
            <person name="Kazmierczak K.M."/>
            <person name="Andrzejewski T.M."/>
            <person name="Davidsen T.M."/>
            <person name="Wayne K.J."/>
            <person name="Tettelin H."/>
            <person name="Glass J.I."/>
            <person name="Rusch D."/>
            <person name="Podicherti R."/>
            <person name="Tsui H.-C.T."/>
            <person name="Winkler M.E."/>
        </authorList>
    </citation>
    <scope>NUCLEOTIDE SEQUENCE</scope>
    <source>
        <strain evidence="2">ZC4RG45</strain>
    </source>
</reference>
<accession>A0A2W4LFR7</accession>